<comment type="caution">
    <text evidence="3">The sequence shown here is derived from an EMBL/GenBank/DDBJ whole genome shotgun (WGS) entry which is preliminary data.</text>
</comment>
<keyword evidence="2" id="KW-0472">Membrane</keyword>
<accession>A0A2S8F0J8</accession>
<evidence type="ECO:0000256" key="1">
    <source>
        <dbReference type="SAM" id="Coils"/>
    </source>
</evidence>
<keyword evidence="1" id="KW-0175">Coiled coil</keyword>
<feature type="coiled-coil region" evidence="1">
    <location>
        <begin position="45"/>
        <end position="72"/>
    </location>
</feature>
<dbReference type="RefSeq" id="WP_105358284.1">
    <property type="nucleotide sequence ID" value="NZ_PUIA01000074.1"/>
</dbReference>
<dbReference type="AlphaFoldDB" id="A0A2S8F0J8"/>
<keyword evidence="2" id="KW-0812">Transmembrane</keyword>
<dbReference type="Proteomes" id="UP000240009">
    <property type="component" value="Unassembled WGS sequence"/>
</dbReference>
<feature type="transmembrane region" description="Helical" evidence="2">
    <location>
        <begin position="214"/>
        <end position="236"/>
    </location>
</feature>
<feature type="transmembrane region" description="Helical" evidence="2">
    <location>
        <begin position="7"/>
        <end position="28"/>
    </location>
</feature>
<protein>
    <submittedName>
        <fullName evidence="3">Uncharacterized protein</fullName>
    </submittedName>
</protein>
<proteinExistence type="predicted"/>
<evidence type="ECO:0000313" key="3">
    <source>
        <dbReference type="EMBL" id="PQO25667.1"/>
    </source>
</evidence>
<dbReference type="PROSITE" id="PS51257">
    <property type="entry name" value="PROKAR_LIPOPROTEIN"/>
    <property type="match status" value="1"/>
</dbReference>
<name>A0A2S8F0J8_9BACT</name>
<keyword evidence="2" id="KW-1133">Transmembrane helix</keyword>
<sequence length="248" mass="27517">MHGFLRLIGSVGIFIGILIIVACLVVAIRVDGAICHLTDQASQAIQAVRERVTDADLQMAKLNQTLAKALENETEELEPQGLEATRKVQQGIQEIHERIEQVDLALEKTLAIVDILASMGMEMDGHRITSVIERTEEIDGRLAKLSDNFNEITNRFRPEGSLREAVADEIKERTVVAVEKALLPAGILVDELNQVADNATSLVDNVRSRLRWTIFWVTTIVVLITAWMALGQLALFRNGLRRADMTNA</sequence>
<dbReference type="EMBL" id="PUIA01000074">
    <property type="protein sequence ID" value="PQO25667.1"/>
    <property type="molecule type" value="Genomic_DNA"/>
</dbReference>
<evidence type="ECO:0000313" key="4">
    <source>
        <dbReference type="Proteomes" id="UP000240009"/>
    </source>
</evidence>
<reference evidence="3 4" key="1">
    <citation type="submission" date="2018-02" db="EMBL/GenBank/DDBJ databases">
        <title>Comparative genomes isolates from brazilian mangrove.</title>
        <authorList>
            <person name="Araujo J.E."/>
            <person name="Taketani R.G."/>
            <person name="Silva M.C.P."/>
            <person name="Loureco M.V."/>
            <person name="Andreote F.D."/>
        </authorList>
    </citation>
    <scope>NUCLEOTIDE SEQUENCE [LARGE SCALE GENOMIC DNA]</scope>
    <source>
        <strain evidence="3 4">HEX-2 MGV</strain>
    </source>
</reference>
<gene>
    <name evidence="3" type="ORF">C5Y96_22870</name>
</gene>
<organism evidence="3 4">
    <name type="scientific">Blastopirellula marina</name>
    <dbReference type="NCBI Taxonomy" id="124"/>
    <lineage>
        <taxon>Bacteria</taxon>
        <taxon>Pseudomonadati</taxon>
        <taxon>Planctomycetota</taxon>
        <taxon>Planctomycetia</taxon>
        <taxon>Pirellulales</taxon>
        <taxon>Pirellulaceae</taxon>
        <taxon>Blastopirellula</taxon>
    </lineage>
</organism>
<evidence type="ECO:0000256" key="2">
    <source>
        <dbReference type="SAM" id="Phobius"/>
    </source>
</evidence>